<protein>
    <submittedName>
        <fullName evidence="2">GLPGLI family protein</fullName>
    </submittedName>
</protein>
<comment type="caution">
    <text evidence="2">The sequence shown here is derived from an EMBL/GenBank/DDBJ whole genome shotgun (WGS) entry which is preliminary data.</text>
</comment>
<dbReference type="RefSeq" id="WP_377021639.1">
    <property type="nucleotide sequence ID" value="NZ_JBHLTS010000017.1"/>
</dbReference>
<dbReference type="Pfam" id="PF09697">
    <property type="entry name" value="Porph_ging"/>
    <property type="match status" value="1"/>
</dbReference>
<evidence type="ECO:0000313" key="2">
    <source>
        <dbReference type="EMBL" id="MFC0513781.1"/>
    </source>
</evidence>
<proteinExistence type="predicted"/>
<accession>A0ABV6L229</accession>
<feature type="signal peptide" evidence="1">
    <location>
        <begin position="1"/>
        <end position="20"/>
    </location>
</feature>
<dbReference type="NCBIfam" id="TIGR01200">
    <property type="entry name" value="GLPGLI"/>
    <property type="match status" value="1"/>
</dbReference>
<evidence type="ECO:0000313" key="3">
    <source>
        <dbReference type="Proteomes" id="UP001589828"/>
    </source>
</evidence>
<keyword evidence="3" id="KW-1185">Reference proteome</keyword>
<dbReference type="Proteomes" id="UP001589828">
    <property type="component" value="Unassembled WGS sequence"/>
</dbReference>
<dbReference type="EMBL" id="JBHLTS010000017">
    <property type="protein sequence ID" value="MFC0513781.1"/>
    <property type="molecule type" value="Genomic_DNA"/>
</dbReference>
<gene>
    <name evidence="2" type="ORF">ACFFGT_06205</name>
</gene>
<evidence type="ECO:0000256" key="1">
    <source>
        <dbReference type="SAM" id="SignalP"/>
    </source>
</evidence>
<keyword evidence="1" id="KW-0732">Signal</keyword>
<sequence length="294" mass="32991">MKRQLIWIVFLLTLSVSVSAQKPDTARIQVHYKFTHLRDTLRRANPYSENVVLFIGSHSSHYASYDRLLENESLKKQMQAQLASSPDGSIRINHKVSGPESEYYQWPGDKKLIRKELLLTSTYVITEALPTINWHILGDTAIFGELHCQKAICHFKGRDYTAWFCPDMPVHVGPWKLNGLPGVIVEAYDSKKEVVFKFDGTEKIVPVISGPGQPADEHLVTLLASFGVDDAGVSPIIIQVPAKAIQTTGKAFIKLQEAMRKDPNAVANIQNYDGPRPVHIYLPVINNPIELPEK</sequence>
<organism evidence="2 3">
    <name type="scientific">Mucilaginibacter angelicae</name>
    <dbReference type="NCBI Taxonomy" id="869718"/>
    <lineage>
        <taxon>Bacteria</taxon>
        <taxon>Pseudomonadati</taxon>
        <taxon>Bacteroidota</taxon>
        <taxon>Sphingobacteriia</taxon>
        <taxon>Sphingobacteriales</taxon>
        <taxon>Sphingobacteriaceae</taxon>
        <taxon>Mucilaginibacter</taxon>
    </lineage>
</organism>
<feature type="chain" id="PRO_5046044484" evidence="1">
    <location>
        <begin position="21"/>
        <end position="294"/>
    </location>
</feature>
<name>A0ABV6L229_9SPHI</name>
<reference evidence="2 3" key="1">
    <citation type="submission" date="2024-09" db="EMBL/GenBank/DDBJ databases">
        <authorList>
            <person name="Sun Q."/>
            <person name="Mori K."/>
        </authorList>
    </citation>
    <scope>NUCLEOTIDE SEQUENCE [LARGE SCALE GENOMIC DNA]</scope>
    <source>
        <strain evidence="2 3">NCAIM B.02415</strain>
    </source>
</reference>
<dbReference type="InterPro" id="IPR005901">
    <property type="entry name" value="GLPGLI"/>
</dbReference>